<dbReference type="EC" id="2.1.1.72" evidence="1"/>
<dbReference type="Pfam" id="PF20467">
    <property type="entry name" value="MmeI_C"/>
    <property type="match status" value="1"/>
</dbReference>
<dbReference type="InterPro" id="IPR046819">
    <property type="entry name" value="MmeI_hel"/>
</dbReference>
<keyword evidence="3" id="KW-0808">Transferase</keyword>
<evidence type="ECO:0000256" key="2">
    <source>
        <dbReference type="ARBA" id="ARBA00022603"/>
    </source>
</evidence>
<evidence type="ECO:0000256" key="1">
    <source>
        <dbReference type="ARBA" id="ARBA00011900"/>
    </source>
</evidence>
<organism evidence="10 11">
    <name type="scientific">Francisella philomiragia</name>
    <dbReference type="NCBI Taxonomy" id="28110"/>
    <lineage>
        <taxon>Bacteria</taxon>
        <taxon>Pseudomonadati</taxon>
        <taxon>Pseudomonadota</taxon>
        <taxon>Gammaproteobacteria</taxon>
        <taxon>Thiotrichales</taxon>
        <taxon>Francisellaceae</taxon>
        <taxon>Francisella</taxon>
    </lineage>
</organism>
<dbReference type="RefSeq" id="WP_200167641.1">
    <property type="nucleotide sequence ID" value="NZ_JACTSG010000007.1"/>
</dbReference>
<keyword evidence="11" id="KW-1185">Reference proteome</keyword>
<dbReference type="Pfam" id="PF20466">
    <property type="entry name" value="MmeI_TRD"/>
    <property type="match status" value="1"/>
</dbReference>
<dbReference type="InterPro" id="IPR046816">
    <property type="entry name" value="MmeI_Mtase"/>
</dbReference>
<feature type="domain" description="MmeI-like helicase spacer" evidence="6">
    <location>
        <begin position="179"/>
        <end position="257"/>
    </location>
</feature>
<dbReference type="PANTHER" id="PTHR33841">
    <property type="entry name" value="DNA METHYLTRANSFERASE YEEA-RELATED"/>
    <property type="match status" value="1"/>
</dbReference>
<dbReference type="Pfam" id="PF20473">
    <property type="entry name" value="MmeI_Mtase"/>
    <property type="match status" value="1"/>
</dbReference>
<protein>
    <recommendedName>
        <fullName evidence="1">site-specific DNA-methyltransferase (adenine-specific)</fullName>
        <ecNumber evidence="1">2.1.1.72</ecNumber>
    </recommendedName>
</protein>
<evidence type="ECO:0000256" key="4">
    <source>
        <dbReference type="ARBA" id="ARBA00047942"/>
    </source>
</evidence>
<sequence>MNIIEIEKKLNSLVEKLQNSSFHGLTMESKSDFIFTLLEAYDFTKTTIARAKKGSLNKLDSDGSFTIKKKLYFLQTENDVHLEIDSIKKTILDKKDKPRFIIVTDYTTLLAYDTKTDDSLDIEILELDRHYDFFLPWVGMEKSQYLAENPADIKAAAKMAQLYDEILKINALETAEDRHYLNVFLTRLLFCYFAEDTNIFPEGIFTHSIEYHTKSDGSNLDNYLERLFEILNTEEDKRPKNTPAYLNKFPYVNGGLFKDSYPIPPFTAKARKILIEVGKLQWSEINPDIFGSMVQAVIAPEHRAGLGMHYTSVPNIMKVINPLFLDELYEEFDKSFENVKKLRELIERISKIKVFDPACGSGNFLIIAYKKLRELEIAILQRIDALSSQQNMDFSQIRLDNFYGIEIDDFAHEVAILSMWLVEHQMNLKFYEAFGRTSPTLPLKAGGNIVAGNATRLDWEEVCPKNNDDEIYLLGNPPYVGGKSQTKLQKLDMQYAFNKAKNIGELDYIACWFIKASRYINKSSSFCFVTTSSICQGSQVQQLWPKILNIGLEISFAYNPFKWKNNAKNNAGVIVSIICVSYPKQSKNKFIIDENIKRNVKNINPYLIEGKNTIIYQSLKPISKLPTILTGNSPYDGGNLILNQKEKDDLLSRNPEAKKYIKNIRGSQDFINGKSRWCLWIRSNDISDALKIDFIKERVSKTRVFRENGGSVAKGLVKKPFQFRYIHEAKNNLIILPRVSSERRKYIPFGFLSKDYIVSDSAQVIYDPEPYILGIIMSLMHMSWVKKTGGYLGTSIRYSSALCYNTFPFPDISQKQKDTITELVFNILDEREKHSEKTLAQLYDPDKMPTGLREAHHRLDLAIEQCYRKKPFESDEERLEYLFKMYEKMVGEEK</sequence>
<dbReference type="Pfam" id="PF20464">
    <property type="entry name" value="MmeI_N"/>
    <property type="match status" value="1"/>
</dbReference>
<dbReference type="PANTHER" id="PTHR33841:SF1">
    <property type="entry name" value="DNA METHYLTRANSFERASE A"/>
    <property type="match status" value="1"/>
</dbReference>
<comment type="catalytic activity">
    <reaction evidence="4">
        <text>a 2'-deoxyadenosine in DNA + S-adenosyl-L-methionine = an N(6)-methyl-2'-deoxyadenosine in DNA + S-adenosyl-L-homocysteine + H(+)</text>
        <dbReference type="Rhea" id="RHEA:15197"/>
        <dbReference type="Rhea" id="RHEA-COMP:12418"/>
        <dbReference type="Rhea" id="RHEA-COMP:12419"/>
        <dbReference type="ChEBI" id="CHEBI:15378"/>
        <dbReference type="ChEBI" id="CHEBI:57856"/>
        <dbReference type="ChEBI" id="CHEBI:59789"/>
        <dbReference type="ChEBI" id="CHEBI:90615"/>
        <dbReference type="ChEBI" id="CHEBI:90616"/>
        <dbReference type="EC" id="2.1.1.72"/>
    </reaction>
</comment>
<dbReference type="InterPro" id="IPR046818">
    <property type="entry name" value="MmeI_C"/>
</dbReference>
<evidence type="ECO:0000313" key="11">
    <source>
        <dbReference type="Proteomes" id="UP000760407"/>
    </source>
</evidence>
<dbReference type="InterPro" id="IPR029063">
    <property type="entry name" value="SAM-dependent_MTases_sf"/>
</dbReference>
<feature type="domain" description="MmeI-like DNA-methyltransferase" evidence="9">
    <location>
        <begin position="333"/>
        <end position="590"/>
    </location>
</feature>
<dbReference type="InterPro" id="IPR046817">
    <property type="entry name" value="MmeI_N"/>
</dbReference>
<dbReference type="GO" id="GO:0008168">
    <property type="term" value="F:methyltransferase activity"/>
    <property type="evidence" value="ECO:0007669"/>
    <property type="project" value="UniProtKB-KW"/>
</dbReference>
<dbReference type="EMBL" id="JACTSG010000007">
    <property type="protein sequence ID" value="MBK2303254.1"/>
    <property type="molecule type" value="Genomic_DNA"/>
</dbReference>
<evidence type="ECO:0000259" key="6">
    <source>
        <dbReference type="Pfam" id="PF20465"/>
    </source>
</evidence>
<dbReference type="Proteomes" id="UP000760407">
    <property type="component" value="Unassembled WGS sequence"/>
</dbReference>
<dbReference type="SUPFAM" id="SSF53335">
    <property type="entry name" value="S-adenosyl-L-methionine-dependent methyltransferases"/>
    <property type="match status" value="1"/>
</dbReference>
<accession>A0ABS1GEI6</accession>
<evidence type="ECO:0000259" key="9">
    <source>
        <dbReference type="Pfam" id="PF20473"/>
    </source>
</evidence>
<name>A0ABS1GEI6_9GAMM</name>
<dbReference type="Gene3D" id="3.40.50.150">
    <property type="entry name" value="Vaccinia Virus protein VP39"/>
    <property type="match status" value="1"/>
</dbReference>
<dbReference type="GO" id="GO:0032259">
    <property type="term" value="P:methylation"/>
    <property type="evidence" value="ECO:0007669"/>
    <property type="project" value="UniProtKB-KW"/>
</dbReference>
<comment type="caution">
    <text evidence="10">The sequence shown here is derived from an EMBL/GenBank/DDBJ whole genome shotgun (WGS) entry which is preliminary data.</text>
</comment>
<evidence type="ECO:0000259" key="5">
    <source>
        <dbReference type="Pfam" id="PF20464"/>
    </source>
</evidence>
<proteinExistence type="predicted"/>
<evidence type="ECO:0000259" key="8">
    <source>
        <dbReference type="Pfam" id="PF20467"/>
    </source>
</evidence>
<feature type="domain" description="MmeI-like target recognition" evidence="7">
    <location>
        <begin position="610"/>
        <end position="812"/>
    </location>
</feature>
<keyword evidence="2 10" id="KW-0489">Methyltransferase</keyword>
<dbReference type="Pfam" id="PF20465">
    <property type="entry name" value="MmeI_hel"/>
    <property type="match status" value="1"/>
</dbReference>
<evidence type="ECO:0000259" key="7">
    <source>
        <dbReference type="Pfam" id="PF20466"/>
    </source>
</evidence>
<feature type="domain" description="MmeI-like C-terminal" evidence="8">
    <location>
        <begin position="813"/>
        <end position="890"/>
    </location>
</feature>
<feature type="domain" description="MmeI-like N-terminal" evidence="5">
    <location>
        <begin position="19"/>
        <end position="168"/>
    </location>
</feature>
<gene>
    <name evidence="10" type="ORF">IBE52_10040</name>
</gene>
<evidence type="ECO:0000256" key="3">
    <source>
        <dbReference type="ARBA" id="ARBA00022679"/>
    </source>
</evidence>
<evidence type="ECO:0000313" key="10">
    <source>
        <dbReference type="EMBL" id="MBK2303254.1"/>
    </source>
</evidence>
<dbReference type="InterPro" id="IPR046820">
    <property type="entry name" value="MmeI_TRD"/>
</dbReference>
<dbReference type="InterPro" id="IPR050953">
    <property type="entry name" value="N4_N6_ade-DNA_methylase"/>
</dbReference>
<reference evidence="10 11" key="1">
    <citation type="submission" date="2020-08" db="EMBL/GenBank/DDBJ databases">
        <title>Comparative genomics of Francisella species.</title>
        <authorList>
            <person name="Sahl J."/>
            <person name="Sjodin A."/>
            <person name="Wagner D."/>
            <person name="Forsman M."/>
        </authorList>
    </citation>
    <scope>NUCLEOTIDE SEQUENCE [LARGE SCALE GENOMIC DNA]</scope>
    <source>
        <strain evidence="10 11">F1093</strain>
    </source>
</reference>